<dbReference type="GO" id="GO:0005506">
    <property type="term" value="F:iron ion binding"/>
    <property type="evidence" value="ECO:0007669"/>
    <property type="project" value="InterPro"/>
</dbReference>
<comment type="function">
    <text evidence="2">May be involved in the metabolism of insect hormones and in the breakdown of synthetic insecticides.</text>
</comment>
<dbReference type="GO" id="GO:0016705">
    <property type="term" value="F:oxidoreductase activity, acting on paired donors, with incorporation or reduction of molecular oxygen"/>
    <property type="evidence" value="ECO:0007669"/>
    <property type="project" value="InterPro"/>
</dbReference>
<keyword evidence="13" id="KW-0472">Membrane</keyword>
<evidence type="ECO:0000256" key="12">
    <source>
        <dbReference type="ARBA" id="ARBA00023033"/>
    </source>
</evidence>
<dbReference type="GO" id="GO:0005789">
    <property type="term" value="C:endoplasmic reticulum membrane"/>
    <property type="evidence" value="ECO:0007669"/>
    <property type="project" value="UniProtKB-SubCell"/>
</dbReference>
<comment type="subcellular location">
    <subcellularLocation>
        <location evidence="4">Endoplasmic reticulum membrane</location>
        <topology evidence="4">Peripheral membrane protein</topology>
    </subcellularLocation>
    <subcellularLocation>
        <location evidence="3">Microsome membrane</location>
        <topology evidence="3">Peripheral membrane protein</topology>
    </subcellularLocation>
</comment>
<keyword evidence="6 14" id="KW-0349">Heme</keyword>
<dbReference type="Proteomes" id="UP000759131">
    <property type="component" value="Unassembled WGS sequence"/>
</dbReference>
<reference evidence="16" key="1">
    <citation type="submission" date="2020-11" db="EMBL/GenBank/DDBJ databases">
        <authorList>
            <person name="Tran Van P."/>
        </authorList>
    </citation>
    <scope>NUCLEOTIDE SEQUENCE</scope>
</reference>
<dbReference type="EMBL" id="OC868101">
    <property type="protein sequence ID" value="CAD7633858.1"/>
    <property type="molecule type" value="Genomic_DNA"/>
</dbReference>
<sequence>MFELINLCYLRHRYTYWARHGVKGPNYVDISEFISKFTDTCIGNYRRYGRIYGAYFFTNNWLIVNEPELIKDIVVKDFQHFPNRYDMNLGQTGLSSALFFMRGDDNWKRILREELNALDTDFTYENLNQCQYLNAVIDESLRLAPPLASIQRECIRDYKLGNTGITVPAGTNIEFQPYVIHRDPELFADPDQFKPERFLKPTHHPYAYIPFGGGPRLCVGMRFALNEMRMCIAKIVHKFEFTLAPGFEMDYFTGSILITPKQVLVTIKNC</sequence>
<keyword evidence="8" id="KW-0256">Endoplasmic reticulum</keyword>
<gene>
    <name evidence="16" type="ORF">OSB1V03_LOCUS14254</name>
</gene>
<dbReference type="EMBL" id="CAJPIZ010013526">
    <property type="protein sequence ID" value="CAG2114288.1"/>
    <property type="molecule type" value="Genomic_DNA"/>
</dbReference>
<organism evidence="16">
    <name type="scientific">Medioppia subpectinata</name>
    <dbReference type="NCBI Taxonomy" id="1979941"/>
    <lineage>
        <taxon>Eukaryota</taxon>
        <taxon>Metazoa</taxon>
        <taxon>Ecdysozoa</taxon>
        <taxon>Arthropoda</taxon>
        <taxon>Chelicerata</taxon>
        <taxon>Arachnida</taxon>
        <taxon>Acari</taxon>
        <taxon>Acariformes</taxon>
        <taxon>Sarcoptiformes</taxon>
        <taxon>Oribatida</taxon>
        <taxon>Brachypylina</taxon>
        <taxon>Oppioidea</taxon>
        <taxon>Oppiidae</taxon>
        <taxon>Medioppia</taxon>
    </lineage>
</organism>
<dbReference type="SUPFAM" id="SSF48264">
    <property type="entry name" value="Cytochrome P450"/>
    <property type="match status" value="2"/>
</dbReference>
<evidence type="ECO:0000256" key="7">
    <source>
        <dbReference type="ARBA" id="ARBA00022723"/>
    </source>
</evidence>
<dbReference type="PROSITE" id="PS00086">
    <property type="entry name" value="CYTOCHROME_P450"/>
    <property type="match status" value="1"/>
</dbReference>
<evidence type="ECO:0000256" key="6">
    <source>
        <dbReference type="ARBA" id="ARBA00022617"/>
    </source>
</evidence>
<dbReference type="InterPro" id="IPR036396">
    <property type="entry name" value="Cyt_P450_sf"/>
</dbReference>
<evidence type="ECO:0000256" key="4">
    <source>
        <dbReference type="ARBA" id="ARBA00004406"/>
    </source>
</evidence>
<evidence type="ECO:0000256" key="11">
    <source>
        <dbReference type="ARBA" id="ARBA00023004"/>
    </source>
</evidence>
<evidence type="ECO:0000256" key="1">
    <source>
        <dbReference type="ARBA" id="ARBA00001971"/>
    </source>
</evidence>
<keyword evidence="12 15" id="KW-0503">Monooxygenase</keyword>
<evidence type="ECO:0000256" key="13">
    <source>
        <dbReference type="ARBA" id="ARBA00023136"/>
    </source>
</evidence>
<accession>A0A7R9Q693</accession>
<comment type="cofactor">
    <cofactor evidence="1 14">
        <name>heme</name>
        <dbReference type="ChEBI" id="CHEBI:30413"/>
    </cofactor>
</comment>
<dbReference type="InterPro" id="IPR002403">
    <property type="entry name" value="Cyt_P450_E_grp-IV"/>
</dbReference>
<dbReference type="AlphaFoldDB" id="A0A7R9Q693"/>
<dbReference type="GO" id="GO:0004497">
    <property type="term" value="F:monooxygenase activity"/>
    <property type="evidence" value="ECO:0007669"/>
    <property type="project" value="UniProtKB-KW"/>
</dbReference>
<dbReference type="InterPro" id="IPR017972">
    <property type="entry name" value="Cyt_P450_CS"/>
</dbReference>
<dbReference type="GO" id="GO:0020037">
    <property type="term" value="F:heme binding"/>
    <property type="evidence" value="ECO:0007669"/>
    <property type="project" value="InterPro"/>
</dbReference>
<keyword evidence="9" id="KW-0492">Microsome</keyword>
<dbReference type="PANTHER" id="PTHR24292:SF54">
    <property type="entry name" value="CYP9F3-RELATED"/>
    <property type="match status" value="1"/>
</dbReference>
<keyword evidence="10 15" id="KW-0560">Oxidoreductase</keyword>
<dbReference type="PRINTS" id="PR00385">
    <property type="entry name" value="P450"/>
</dbReference>
<evidence type="ECO:0000256" key="15">
    <source>
        <dbReference type="RuleBase" id="RU000461"/>
    </source>
</evidence>
<dbReference type="InterPro" id="IPR001128">
    <property type="entry name" value="Cyt_P450"/>
</dbReference>
<evidence type="ECO:0008006" key="18">
    <source>
        <dbReference type="Google" id="ProtNLM"/>
    </source>
</evidence>
<keyword evidence="11 14" id="KW-0408">Iron</keyword>
<protein>
    <recommendedName>
        <fullName evidence="18">Cytochrome P450</fullName>
    </recommendedName>
</protein>
<evidence type="ECO:0000256" key="8">
    <source>
        <dbReference type="ARBA" id="ARBA00022824"/>
    </source>
</evidence>
<dbReference type="PRINTS" id="PR00465">
    <property type="entry name" value="EP450IV"/>
</dbReference>
<keyword evidence="7 14" id="KW-0479">Metal-binding</keyword>
<feature type="binding site" description="axial binding residue" evidence="14">
    <location>
        <position position="218"/>
    </location>
    <ligand>
        <name>heme</name>
        <dbReference type="ChEBI" id="CHEBI:30413"/>
    </ligand>
    <ligandPart>
        <name>Fe</name>
        <dbReference type="ChEBI" id="CHEBI:18248"/>
    </ligandPart>
</feature>
<dbReference type="OrthoDB" id="7779621at2759"/>
<keyword evidence="17" id="KW-1185">Reference proteome</keyword>
<comment type="similarity">
    <text evidence="5 15">Belongs to the cytochrome P450 family.</text>
</comment>
<dbReference type="PANTHER" id="PTHR24292">
    <property type="entry name" value="CYTOCHROME P450"/>
    <property type="match status" value="1"/>
</dbReference>
<evidence type="ECO:0000256" key="5">
    <source>
        <dbReference type="ARBA" id="ARBA00010617"/>
    </source>
</evidence>
<dbReference type="Pfam" id="PF00067">
    <property type="entry name" value="p450"/>
    <property type="match status" value="1"/>
</dbReference>
<evidence type="ECO:0000256" key="9">
    <source>
        <dbReference type="ARBA" id="ARBA00022848"/>
    </source>
</evidence>
<evidence type="ECO:0000313" key="17">
    <source>
        <dbReference type="Proteomes" id="UP000759131"/>
    </source>
</evidence>
<dbReference type="InterPro" id="IPR050476">
    <property type="entry name" value="Insect_CytP450_Detox"/>
</dbReference>
<dbReference type="Gene3D" id="1.10.630.10">
    <property type="entry name" value="Cytochrome P450"/>
    <property type="match status" value="2"/>
</dbReference>
<evidence type="ECO:0000256" key="2">
    <source>
        <dbReference type="ARBA" id="ARBA00003690"/>
    </source>
</evidence>
<evidence type="ECO:0000313" key="16">
    <source>
        <dbReference type="EMBL" id="CAD7633858.1"/>
    </source>
</evidence>
<proteinExistence type="inferred from homology"/>
<evidence type="ECO:0000256" key="14">
    <source>
        <dbReference type="PIRSR" id="PIRSR602403-1"/>
    </source>
</evidence>
<evidence type="ECO:0000256" key="3">
    <source>
        <dbReference type="ARBA" id="ARBA00004174"/>
    </source>
</evidence>
<name>A0A7R9Q693_9ACAR</name>
<evidence type="ECO:0000256" key="10">
    <source>
        <dbReference type="ARBA" id="ARBA00023002"/>
    </source>
</evidence>